<reference evidence="4" key="1">
    <citation type="journal article" date="2006" name="Science">
        <title>Phytophthora genome sequences uncover evolutionary origins and mechanisms of pathogenesis.</title>
        <authorList>
            <person name="Tyler B.M."/>
            <person name="Tripathy S."/>
            <person name="Zhang X."/>
            <person name="Dehal P."/>
            <person name="Jiang R.H."/>
            <person name="Aerts A."/>
            <person name="Arredondo F.D."/>
            <person name="Baxter L."/>
            <person name="Bensasson D."/>
            <person name="Beynon J.L."/>
            <person name="Chapman J."/>
            <person name="Damasceno C.M."/>
            <person name="Dorrance A.E."/>
            <person name="Dou D."/>
            <person name="Dickerman A.W."/>
            <person name="Dubchak I.L."/>
            <person name="Garbelotto M."/>
            <person name="Gijzen M."/>
            <person name="Gordon S.G."/>
            <person name="Govers F."/>
            <person name="Grunwald N.J."/>
            <person name="Huang W."/>
            <person name="Ivors K.L."/>
            <person name="Jones R.W."/>
            <person name="Kamoun S."/>
            <person name="Krampis K."/>
            <person name="Lamour K.H."/>
            <person name="Lee M.K."/>
            <person name="McDonald W.H."/>
            <person name="Medina M."/>
            <person name="Meijer H.J."/>
            <person name="Nordberg E.K."/>
            <person name="Maclean D.J."/>
            <person name="Ospina-Giraldo M.D."/>
            <person name="Morris P.F."/>
            <person name="Phuntumart V."/>
            <person name="Putnam N.H."/>
            <person name="Rash S."/>
            <person name="Rose J.K."/>
            <person name="Sakihama Y."/>
            <person name="Salamov A.A."/>
            <person name="Savidor A."/>
            <person name="Scheuring C.F."/>
            <person name="Smith B.M."/>
            <person name="Sobral B.W."/>
            <person name="Terry A."/>
            <person name="Torto-Alalibo T.A."/>
            <person name="Win J."/>
            <person name="Xu Z."/>
            <person name="Zhang H."/>
            <person name="Grigoriev I.V."/>
            <person name="Rokhsar D.S."/>
            <person name="Boore J.L."/>
        </authorList>
    </citation>
    <scope>NUCLEOTIDE SEQUENCE [LARGE SCALE GENOMIC DNA]</scope>
    <source>
        <strain evidence="4">Pr102</strain>
    </source>
</reference>
<protein>
    <recommendedName>
        <fullName evidence="2">DUF6818 domain-containing protein</fullName>
    </recommendedName>
</protein>
<dbReference type="Pfam" id="PF20681">
    <property type="entry name" value="DUF6818"/>
    <property type="match status" value="1"/>
</dbReference>
<name>H3H9J9_PHYRM</name>
<evidence type="ECO:0000256" key="1">
    <source>
        <dbReference type="SAM" id="MobiDB-lite"/>
    </source>
</evidence>
<evidence type="ECO:0000313" key="4">
    <source>
        <dbReference type="Proteomes" id="UP000005238"/>
    </source>
</evidence>
<dbReference type="HOGENOM" id="CLU_1850477_0_0_1"/>
<feature type="domain" description="DUF6818" evidence="2">
    <location>
        <begin position="16"/>
        <end position="96"/>
    </location>
</feature>
<feature type="compositionally biased region" description="Basic and acidic residues" evidence="1">
    <location>
        <begin position="97"/>
        <end position="107"/>
    </location>
</feature>
<dbReference type="EnsemblProtists" id="Phyra87535">
    <property type="protein sequence ID" value="Phyra87535"/>
    <property type="gene ID" value="Phyra87535"/>
</dbReference>
<proteinExistence type="predicted"/>
<organism evidence="3 4">
    <name type="scientific">Phytophthora ramorum</name>
    <name type="common">Sudden oak death agent</name>
    <dbReference type="NCBI Taxonomy" id="164328"/>
    <lineage>
        <taxon>Eukaryota</taxon>
        <taxon>Sar</taxon>
        <taxon>Stramenopiles</taxon>
        <taxon>Oomycota</taxon>
        <taxon>Peronosporomycetes</taxon>
        <taxon>Peronosporales</taxon>
        <taxon>Peronosporaceae</taxon>
        <taxon>Phytophthora</taxon>
    </lineage>
</organism>
<sequence length="139" mass="15952">MAEITRLLKLVEEYLPLGKDEWERLSVAYKTSRSRTWAERDLDSLRRKFKALYSTRKQTGAAEMPPHIEKAKWAKQAIDDKANVVKMNDAADEDQDDNKGKDERYVEPDFSFEPYFNEEDDRSDAVLLGSDQAGSTNSG</sequence>
<reference evidence="3" key="2">
    <citation type="submission" date="2015-06" db="UniProtKB">
        <authorList>
            <consortium name="EnsemblProtists"/>
        </authorList>
    </citation>
    <scope>IDENTIFICATION</scope>
    <source>
        <strain evidence="3">Pr102</strain>
    </source>
</reference>
<evidence type="ECO:0000259" key="2">
    <source>
        <dbReference type="Pfam" id="PF20681"/>
    </source>
</evidence>
<dbReference type="EMBL" id="DS568004">
    <property type="status" value="NOT_ANNOTATED_CDS"/>
    <property type="molecule type" value="Genomic_DNA"/>
</dbReference>
<dbReference type="InterPro" id="IPR049203">
    <property type="entry name" value="DUF6818"/>
</dbReference>
<keyword evidence="4" id="KW-1185">Reference proteome</keyword>
<dbReference type="InParanoid" id="H3H9J9"/>
<evidence type="ECO:0000313" key="3">
    <source>
        <dbReference type="EnsemblProtists" id="Phyra87535"/>
    </source>
</evidence>
<dbReference type="Proteomes" id="UP000005238">
    <property type="component" value="Unassembled WGS sequence"/>
</dbReference>
<dbReference type="PANTHER" id="PTHR34409:SF1">
    <property type="entry name" value="MYB-LIKE DOMAIN-CONTAINING PROTEIN"/>
    <property type="match status" value="1"/>
</dbReference>
<dbReference type="PANTHER" id="PTHR34409">
    <property type="entry name" value="SET DOMAIN-CONTAINING PROTEIN"/>
    <property type="match status" value="1"/>
</dbReference>
<accession>H3H9J9</accession>
<feature type="region of interest" description="Disordered" evidence="1">
    <location>
        <begin position="85"/>
        <end position="139"/>
    </location>
</feature>
<dbReference type="OMA" id="QFNANIP"/>
<dbReference type="AlphaFoldDB" id="H3H9J9"/>